<name>A0ABP7TNK4_9BACT</name>
<dbReference type="RefSeq" id="WP_345051390.1">
    <property type="nucleotide sequence ID" value="NZ_BAABDK010000010.1"/>
</dbReference>
<reference evidence="3" key="1">
    <citation type="journal article" date="2019" name="Int. J. Syst. Evol. Microbiol.">
        <title>The Global Catalogue of Microorganisms (GCM) 10K type strain sequencing project: providing services to taxonomists for standard genome sequencing and annotation.</title>
        <authorList>
            <consortium name="The Broad Institute Genomics Platform"/>
            <consortium name="The Broad Institute Genome Sequencing Center for Infectious Disease"/>
            <person name="Wu L."/>
            <person name="Ma J."/>
        </authorList>
    </citation>
    <scope>NUCLEOTIDE SEQUENCE [LARGE SCALE GENOMIC DNA]</scope>
    <source>
        <strain evidence="3">JCM 17225</strain>
    </source>
</reference>
<feature type="chain" id="PRO_5046611279" description="DUF4168 domain-containing protein" evidence="1">
    <location>
        <begin position="21"/>
        <end position="145"/>
    </location>
</feature>
<feature type="signal peptide" evidence="1">
    <location>
        <begin position="1"/>
        <end position="20"/>
    </location>
</feature>
<evidence type="ECO:0000313" key="3">
    <source>
        <dbReference type="Proteomes" id="UP001501469"/>
    </source>
</evidence>
<keyword evidence="3" id="KW-1185">Reference proteome</keyword>
<comment type="caution">
    <text evidence="2">The sequence shown here is derived from an EMBL/GenBank/DDBJ whole genome shotgun (WGS) entry which is preliminary data.</text>
</comment>
<proteinExistence type="predicted"/>
<evidence type="ECO:0008006" key="4">
    <source>
        <dbReference type="Google" id="ProtNLM"/>
    </source>
</evidence>
<evidence type="ECO:0000313" key="2">
    <source>
        <dbReference type="EMBL" id="GAA4028931.1"/>
    </source>
</evidence>
<accession>A0ABP7TNK4</accession>
<protein>
    <recommendedName>
        <fullName evidence="4">DUF4168 domain-containing protein</fullName>
    </recommendedName>
</protein>
<evidence type="ECO:0000256" key="1">
    <source>
        <dbReference type="SAM" id="SignalP"/>
    </source>
</evidence>
<dbReference type="Proteomes" id="UP001501469">
    <property type="component" value="Unassembled WGS sequence"/>
</dbReference>
<dbReference type="EMBL" id="BAABDK010000010">
    <property type="protein sequence ID" value="GAA4028931.1"/>
    <property type="molecule type" value="Genomic_DNA"/>
</dbReference>
<keyword evidence="1" id="KW-0732">Signal</keyword>
<sequence length="145" mass="16036">MNKTFLLSLALLGNTLAASAQTTQPVPATMGVQRVRVSAAEMNPELEAARTADQLTGQLTLSPAQTTRVRAAARSWSQARRDLLVKHNGLRDHSTLQAEGAAIETQYETQLKSILTPAQEERRQMIRARFRKIREEADAREKAGK</sequence>
<organism evidence="2 3">
    <name type="scientific">Hymenobacter glaciei</name>
    <dbReference type="NCBI Taxonomy" id="877209"/>
    <lineage>
        <taxon>Bacteria</taxon>
        <taxon>Pseudomonadati</taxon>
        <taxon>Bacteroidota</taxon>
        <taxon>Cytophagia</taxon>
        <taxon>Cytophagales</taxon>
        <taxon>Hymenobacteraceae</taxon>
        <taxon>Hymenobacter</taxon>
    </lineage>
</organism>
<gene>
    <name evidence="2" type="ORF">GCM10022409_11300</name>
</gene>